<accession>A0A2A9D038</accession>
<organism evidence="2 3">
    <name type="scientific">Serinibacter salmoneus</name>
    <dbReference type="NCBI Taxonomy" id="556530"/>
    <lineage>
        <taxon>Bacteria</taxon>
        <taxon>Bacillati</taxon>
        <taxon>Actinomycetota</taxon>
        <taxon>Actinomycetes</taxon>
        <taxon>Micrococcales</taxon>
        <taxon>Beutenbergiaceae</taxon>
        <taxon>Serinibacter</taxon>
    </lineage>
</organism>
<name>A0A2A9D038_9MICO</name>
<evidence type="ECO:0008006" key="4">
    <source>
        <dbReference type="Google" id="ProtNLM"/>
    </source>
</evidence>
<keyword evidence="3" id="KW-1185">Reference proteome</keyword>
<sequence length="114" mass="11602">MSEPLPPSAPGAPSAPGGPATEGSTSTLERTETRHQEQSGDNDRYAHYVPKDKILAAAMSGEPVIALCGKIWLPTRNPDRYPVCPACKEIYASMNGGGDSGGSSGSGGDAGTPS</sequence>
<feature type="compositionally biased region" description="Pro residues" evidence="1">
    <location>
        <begin position="1"/>
        <end position="10"/>
    </location>
</feature>
<feature type="region of interest" description="Disordered" evidence="1">
    <location>
        <begin position="94"/>
        <end position="114"/>
    </location>
</feature>
<dbReference type="OrthoDB" id="8481541at2"/>
<dbReference type="InterPro" id="IPR021400">
    <property type="entry name" value="DUF3039"/>
</dbReference>
<dbReference type="Pfam" id="PF11238">
    <property type="entry name" value="DUF3039"/>
    <property type="match status" value="1"/>
</dbReference>
<gene>
    <name evidence="2" type="ORF">ATL40_1586</name>
</gene>
<feature type="compositionally biased region" description="Low complexity" evidence="1">
    <location>
        <begin position="11"/>
        <end position="24"/>
    </location>
</feature>
<feature type="compositionally biased region" description="Basic and acidic residues" evidence="1">
    <location>
        <begin position="29"/>
        <end position="46"/>
    </location>
</feature>
<dbReference type="AlphaFoldDB" id="A0A2A9D038"/>
<evidence type="ECO:0000313" key="3">
    <source>
        <dbReference type="Proteomes" id="UP000224915"/>
    </source>
</evidence>
<comment type="caution">
    <text evidence="2">The sequence shown here is derived from an EMBL/GenBank/DDBJ whole genome shotgun (WGS) entry which is preliminary data.</text>
</comment>
<dbReference type="EMBL" id="PDJD01000001">
    <property type="protein sequence ID" value="PFG20003.1"/>
    <property type="molecule type" value="Genomic_DNA"/>
</dbReference>
<protein>
    <recommendedName>
        <fullName evidence="4">DUF3039 family protein</fullName>
    </recommendedName>
</protein>
<feature type="region of interest" description="Disordered" evidence="1">
    <location>
        <begin position="1"/>
        <end position="46"/>
    </location>
</feature>
<evidence type="ECO:0000256" key="1">
    <source>
        <dbReference type="SAM" id="MobiDB-lite"/>
    </source>
</evidence>
<evidence type="ECO:0000313" key="2">
    <source>
        <dbReference type="EMBL" id="PFG20003.1"/>
    </source>
</evidence>
<reference evidence="2 3" key="1">
    <citation type="submission" date="2017-10" db="EMBL/GenBank/DDBJ databases">
        <title>Sequencing the genomes of 1000 actinobacteria strains.</title>
        <authorList>
            <person name="Klenk H.-P."/>
        </authorList>
    </citation>
    <scope>NUCLEOTIDE SEQUENCE [LARGE SCALE GENOMIC DNA]</scope>
    <source>
        <strain evidence="2 3">DSM 21801</strain>
    </source>
</reference>
<proteinExistence type="predicted"/>
<feature type="compositionally biased region" description="Gly residues" evidence="1">
    <location>
        <begin position="95"/>
        <end position="114"/>
    </location>
</feature>
<dbReference type="RefSeq" id="WP_098469046.1">
    <property type="nucleotide sequence ID" value="NZ_PDJD01000001.1"/>
</dbReference>
<dbReference type="Proteomes" id="UP000224915">
    <property type="component" value="Unassembled WGS sequence"/>
</dbReference>